<sequence length="53" mass="6230">MNEKLLTRFAVQRIKTWWTGTSVFVQNPEVLARDDIALRSRNKRRANASTVRQ</sequence>
<organism evidence="1 2">
    <name type="scientific">Haemonchus placei</name>
    <name type="common">Barber's pole worm</name>
    <dbReference type="NCBI Taxonomy" id="6290"/>
    <lineage>
        <taxon>Eukaryota</taxon>
        <taxon>Metazoa</taxon>
        <taxon>Ecdysozoa</taxon>
        <taxon>Nematoda</taxon>
        <taxon>Chromadorea</taxon>
        <taxon>Rhabditida</taxon>
        <taxon>Rhabditina</taxon>
        <taxon>Rhabditomorpha</taxon>
        <taxon>Strongyloidea</taxon>
        <taxon>Trichostrongylidae</taxon>
        <taxon>Haemonchus</taxon>
    </lineage>
</organism>
<dbReference type="Proteomes" id="UP000268014">
    <property type="component" value="Unassembled WGS sequence"/>
</dbReference>
<accession>A0A3P7UE93</accession>
<dbReference type="EMBL" id="UZAF01016104">
    <property type="protein sequence ID" value="VDO20397.1"/>
    <property type="molecule type" value="Genomic_DNA"/>
</dbReference>
<keyword evidence="2" id="KW-1185">Reference proteome</keyword>
<name>A0A3P7UE93_HAEPC</name>
<protein>
    <submittedName>
        <fullName evidence="1">Uncharacterized protein</fullName>
    </submittedName>
</protein>
<dbReference type="AlphaFoldDB" id="A0A3P7UE93"/>
<evidence type="ECO:0000313" key="2">
    <source>
        <dbReference type="Proteomes" id="UP000268014"/>
    </source>
</evidence>
<reference evidence="1 2" key="1">
    <citation type="submission" date="2018-11" db="EMBL/GenBank/DDBJ databases">
        <authorList>
            <consortium name="Pathogen Informatics"/>
        </authorList>
    </citation>
    <scope>NUCLEOTIDE SEQUENCE [LARGE SCALE GENOMIC DNA]</scope>
    <source>
        <strain evidence="1 2">MHpl1</strain>
    </source>
</reference>
<evidence type="ECO:0000313" key="1">
    <source>
        <dbReference type="EMBL" id="VDO20397.1"/>
    </source>
</evidence>
<gene>
    <name evidence="1" type="ORF">HPLM_LOCUS3215</name>
</gene>
<proteinExistence type="predicted"/>